<dbReference type="EMBL" id="JAEKMH010000001">
    <property type="protein sequence ID" value="MBJ3783477.1"/>
    <property type="molecule type" value="Genomic_DNA"/>
</dbReference>
<keyword evidence="3" id="KW-1185">Reference proteome</keyword>
<sequence>MNKILKKDAGKFCERLFAFRGFEKTELSIEPEALSVGHVASISTVQARGNSSTDTRRFSLVAANGFPLYEIIMSSNTNVDFWRRYVFSAILEFTLFGGRYATFDGVYLPAARTGLVLAHRALTTRGASGLLPQENTPKLSRPLASFVENFARSYSGQDQHNIADWVQDQIFEGEVVANPVTAELHYKANNGEVVPLHATSSMITELAPFIMMLKADRLFDRLVFEEPEAHLHLSAQRTMARAVARLVNSGVQVTVTTHSDTFLQQLNNLIQMHNHPNKENMMQENGYSPEDLINPEFAKAYEFTSSNHETLVASAPLTTNGFAVATLNDVLIDLSSETLRLQD</sequence>
<protein>
    <submittedName>
        <fullName evidence="2">AAA family ATPase</fullName>
    </submittedName>
</protein>
<dbReference type="Proteomes" id="UP000602124">
    <property type="component" value="Unassembled WGS sequence"/>
</dbReference>
<evidence type="ECO:0000313" key="3">
    <source>
        <dbReference type="Proteomes" id="UP000602124"/>
    </source>
</evidence>
<dbReference type="AlphaFoldDB" id="A0A934IW99"/>
<proteinExistence type="predicted"/>
<name>A0A934IW99_9HYPH</name>
<accession>A0A934IW99</accession>
<evidence type="ECO:0000313" key="2">
    <source>
        <dbReference type="EMBL" id="MBJ3783477.1"/>
    </source>
</evidence>
<gene>
    <name evidence="2" type="ORF">JEQ47_01980</name>
</gene>
<reference evidence="2" key="1">
    <citation type="submission" date="2020-12" db="EMBL/GenBank/DDBJ databases">
        <title>Devosia sp. MSA67 isolated from Mo River.</title>
        <authorList>
            <person name="Ma F."/>
            <person name="Zi Z."/>
        </authorList>
    </citation>
    <scope>NUCLEOTIDE SEQUENCE</scope>
    <source>
        <strain evidence="2">MSA67</strain>
    </source>
</reference>
<dbReference type="RefSeq" id="WP_198874712.1">
    <property type="nucleotide sequence ID" value="NZ_JAEKMH010000001.1"/>
</dbReference>
<dbReference type="SUPFAM" id="SSF52540">
    <property type="entry name" value="P-loop containing nucleoside triphosphate hydrolases"/>
    <property type="match status" value="1"/>
</dbReference>
<comment type="caution">
    <text evidence="2">The sequence shown here is derived from an EMBL/GenBank/DDBJ whole genome shotgun (WGS) entry which is preliminary data.</text>
</comment>
<organism evidence="2 3">
    <name type="scientific">Devosia sediminis</name>
    <dbReference type="NCBI Taxonomy" id="2798801"/>
    <lineage>
        <taxon>Bacteria</taxon>
        <taxon>Pseudomonadati</taxon>
        <taxon>Pseudomonadota</taxon>
        <taxon>Alphaproteobacteria</taxon>
        <taxon>Hyphomicrobiales</taxon>
        <taxon>Devosiaceae</taxon>
        <taxon>Devosia</taxon>
    </lineage>
</organism>
<dbReference type="Gene3D" id="3.40.50.300">
    <property type="entry name" value="P-loop containing nucleotide triphosphate hydrolases"/>
    <property type="match status" value="1"/>
</dbReference>
<dbReference type="InterPro" id="IPR027417">
    <property type="entry name" value="P-loop_NTPase"/>
</dbReference>
<evidence type="ECO:0000259" key="1">
    <source>
        <dbReference type="Pfam" id="PF13175"/>
    </source>
</evidence>
<dbReference type="Pfam" id="PF13175">
    <property type="entry name" value="AAA_15"/>
    <property type="match status" value="1"/>
</dbReference>
<feature type="domain" description="Endonuclease GajA/Old nuclease/RecF-like AAA" evidence="1">
    <location>
        <begin position="157"/>
        <end position="262"/>
    </location>
</feature>
<dbReference type="InterPro" id="IPR041685">
    <property type="entry name" value="AAA_GajA/Old/RecF-like"/>
</dbReference>